<protein>
    <recommendedName>
        <fullName evidence="1">DUF4185 domain-containing protein</fullName>
    </recommendedName>
</protein>
<reference evidence="3" key="1">
    <citation type="submission" date="2017-08" db="EMBL/GenBank/DDBJ databases">
        <authorList>
            <person name="Varghese N."/>
            <person name="Submissions S."/>
        </authorList>
    </citation>
    <scope>NUCLEOTIDE SEQUENCE [LARGE SCALE GENOMIC DNA]</scope>
    <source>
        <strain evidence="3">DSM 4725</strain>
    </source>
</reference>
<evidence type="ECO:0000259" key="1">
    <source>
        <dbReference type="Pfam" id="PF13810"/>
    </source>
</evidence>
<sequence length="413" mass="44718">MGEHGGVLRRSALLLPVLSLVLTGCIRLEAPAPEITEVDRQEAALASTAPEDDAATARLEPACPAPDPAETVSAATLNRAMTRIDYPQWQSADLGATAALRDGRIVWAWGDTGREKDFDPQLVDNSLMISSGNCFSQVLTDAGGEFFPRGPDGLTLWPMAVVRLEPTPADGEGVTDKVLVYQSRIQRGDRQWDFLFRGTSVAVLLVGADGVPRLDRTVQLTTDSADYDQINWGAAAAPDGEWMYLYGTRYTAEAFITGRELYVSRVPLSDPTNAEVQEYWDGTGWRDDATLAAPILGAVDGTSQTLSVDNIDGRWVIISKQGGDLADWITMWTAESPTGPWSDPVPVLSSPGGHDAPAGQRNLTYTPLSHPDIRTTSGDLLVSVSRNTDDIDLLFDEPERGRVLFAEVPLPRP</sequence>
<proteinExistence type="predicted"/>
<feature type="domain" description="DUF4185" evidence="1">
    <location>
        <begin position="234"/>
        <end position="386"/>
    </location>
</feature>
<dbReference type="InterPro" id="IPR025442">
    <property type="entry name" value="DUF4185"/>
</dbReference>
<dbReference type="Pfam" id="PF13810">
    <property type="entry name" value="DUF4185"/>
    <property type="match status" value="1"/>
</dbReference>
<evidence type="ECO:0000313" key="2">
    <source>
        <dbReference type="EMBL" id="SOC49755.1"/>
    </source>
</evidence>
<keyword evidence="3" id="KW-1185">Reference proteome</keyword>
<name>A0A285V6L6_9ACTN</name>
<dbReference type="AlphaFoldDB" id="A0A285V6L6"/>
<organism evidence="2 3">
    <name type="scientific">Blastococcus aggregatus</name>
    <dbReference type="NCBI Taxonomy" id="38502"/>
    <lineage>
        <taxon>Bacteria</taxon>
        <taxon>Bacillati</taxon>
        <taxon>Actinomycetota</taxon>
        <taxon>Actinomycetes</taxon>
        <taxon>Geodermatophilales</taxon>
        <taxon>Geodermatophilaceae</taxon>
        <taxon>Blastococcus</taxon>
    </lineage>
</organism>
<evidence type="ECO:0000313" key="3">
    <source>
        <dbReference type="Proteomes" id="UP000219435"/>
    </source>
</evidence>
<dbReference type="EMBL" id="OBQI01000003">
    <property type="protein sequence ID" value="SOC49755.1"/>
    <property type="molecule type" value="Genomic_DNA"/>
</dbReference>
<accession>A0A285V6L6</accession>
<gene>
    <name evidence="2" type="ORF">SAMN05660748_2487</name>
</gene>
<dbReference type="Proteomes" id="UP000219435">
    <property type="component" value="Unassembled WGS sequence"/>
</dbReference>